<keyword evidence="2" id="KW-0500">Molybdenum</keyword>
<evidence type="ECO:0000313" key="8">
    <source>
        <dbReference type="EMBL" id="MBD6618542.1"/>
    </source>
</evidence>
<accession>A0AA40VSZ7</accession>
<gene>
    <name evidence="8" type="ORF">FNW02_22620</name>
</gene>
<keyword evidence="3" id="KW-0479">Metal-binding</keyword>
<evidence type="ECO:0000256" key="3">
    <source>
        <dbReference type="ARBA" id="ARBA00022723"/>
    </source>
</evidence>
<dbReference type="InterPro" id="IPR014756">
    <property type="entry name" value="Ig_E-set"/>
</dbReference>
<evidence type="ECO:0000313" key="9">
    <source>
        <dbReference type="Proteomes" id="UP001165986"/>
    </source>
</evidence>
<dbReference type="GO" id="GO:0030151">
    <property type="term" value="F:molybdenum ion binding"/>
    <property type="evidence" value="ECO:0007669"/>
    <property type="project" value="InterPro"/>
</dbReference>
<feature type="compositionally biased region" description="Low complexity" evidence="5">
    <location>
        <begin position="59"/>
        <end position="70"/>
    </location>
</feature>
<feature type="region of interest" description="Disordered" evidence="5">
    <location>
        <begin position="53"/>
        <end position="77"/>
    </location>
</feature>
<dbReference type="Pfam" id="PF03404">
    <property type="entry name" value="Mo-co_dimer"/>
    <property type="match status" value="1"/>
</dbReference>
<evidence type="ECO:0000259" key="6">
    <source>
        <dbReference type="Pfam" id="PF00174"/>
    </source>
</evidence>
<comment type="caution">
    <text evidence="8">The sequence shown here is derived from an EMBL/GenBank/DDBJ whole genome shotgun (WGS) entry which is preliminary data.</text>
</comment>
<dbReference type="Pfam" id="PF00174">
    <property type="entry name" value="Oxidored_molyb"/>
    <property type="match status" value="1"/>
</dbReference>
<dbReference type="Gene3D" id="3.90.420.10">
    <property type="entry name" value="Oxidoreductase, molybdopterin-binding domain"/>
    <property type="match status" value="1"/>
</dbReference>
<evidence type="ECO:0000256" key="5">
    <source>
        <dbReference type="SAM" id="MobiDB-lite"/>
    </source>
</evidence>
<organism evidence="8 9">
    <name type="scientific">Komarekiella delphini-convector SJRDD-AB1</name>
    <dbReference type="NCBI Taxonomy" id="2593771"/>
    <lineage>
        <taxon>Bacteria</taxon>
        <taxon>Bacillati</taxon>
        <taxon>Cyanobacteriota</taxon>
        <taxon>Cyanophyceae</taxon>
        <taxon>Nostocales</taxon>
        <taxon>Nostocaceae</taxon>
        <taxon>Komarekiella</taxon>
        <taxon>Komarekiella delphini-convector</taxon>
    </lineage>
</organism>
<name>A0AA40VSZ7_9NOST</name>
<evidence type="ECO:0000256" key="4">
    <source>
        <dbReference type="ARBA" id="ARBA00023002"/>
    </source>
</evidence>
<dbReference type="InterPro" id="IPR036374">
    <property type="entry name" value="OxRdtase_Mopterin-bd_sf"/>
</dbReference>
<dbReference type="CDD" id="cd02110">
    <property type="entry name" value="SO_family_Moco_dimer"/>
    <property type="match status" value="1"/>
</dbReference>
<dbReference type="InterPro" id="IPR008335">
    <property type="entry name" value="Mopterin_OxRdtase_euk"/>
</dbReference>
<sequence length="434" mass="48207">MSDENLFDQEDYLQARVDEYIWQKSSDAGISRQRFLQILATMVGATAIGGLAKPAPAHSQTSKSNLSNSSATVTKGSRILKPLPPGYISHSKGTLEMNWEAMYERGYLVPNDWFYVHNRNTPPPFDPSTWRLHIQGTGVSTPCEFSYDEIIAMPSISVTCAIECAANGRRFFEEAYNKPLSGTRWRLGAIGVAEWTGVPLSILFERARLKSTARDVLVEGGDLDSLDSKQSKFSSVVPISKALADNSLLVYAMNGEPLPPDHGQPCRALFPGWGGNANVKWIERIEVSETPIYTQWVLKQMVLVGADYPAISPYKGKLITYQNVKSAFELAWPATLAAKPYLLRGRSWSGKGKIVRVEVSLDGGKTWQFARLREPNFPFAWVRWDIEWNPVPGEYSLQARATDNLGNTQPTTVPWNDFGLLYGGVVSHPVTVNS</sequence>
<dbReference type="PANTHER" id="PTHR19372:SF7">
    <property type="entry name" value="SULFITE OXIDASE, MITOCHONDRIAL"/>
    <property type="match status" value="1"/>
</dbReference>
<dbReference type="SUPFAM" id="SSF56524">
    <property type="entry name" value="Oxidoreductase molybdopterin-binding domain"/>
    <property type="match status" value="1"/>
</dbReference>
<dbReference type="InterPro" id="IPR006311">
    <property type="entry name" value="TAT_signal"/>
</dbReference>
<comment type="cofactor">
    <cofactor evidence="1">
        <name>Mo-molybdopterin</name>
        <dbReference type="ChEBI" id="CHEBI:71302"/>
    </cofactor>
</comment>
<feature type="domain" description="Oxidoreductase molybdopterin-binding" evidence="6">
    <location>
        <begin position="123"/>
        <end position="296"/>
    </location>
</feature>
<feature type="domain" description="Moybdenum cofactor oxidoreductase dimerisation" evidence="7">
    <location>
        <begin position="338"/>
        <end position="421"/>
    </location>
</feature>
<dbReference type="Gene3D" id="2.60.40.650">
    <property type="match status" value="1"/>
</dbReference>
<keyword evidence="9" id="KW-1185">Reference proteome</keyword>
<dbReference type="AlphaFoldDB" id="A0AA40VSZ7"/>
<proteinExistence type="predicted"/>
<evidence type="ECO:0000259" key="7">
    <source>
        <dbReference type="Pfam" id="PF03404"/>
    </source>
</evidence>
<dbReference type="InterPro" id="IPR005066">
    <property type="entry name" value="MoCF_OxRdtse_dimer"/>
</dbReference>
<reference evidence="8" key="1">
    <citation type="submission" date="2019-07" db="EMBL/GenBank/DDBJ databases">
        <title>Toxilogical consequences of a new and cryptic species of cyanobacteria (Komarekiella delphini-convector) recovered from the epidermis of a bottlenose dolphin and 1500 ft. in the air.</title>
        <authorList>
            <person name="Brown A.O."/>
            <person name="Dvorak P."/>
            <person name="Villanueva C.D."/>
            <person name="Foss A.J."/>
            <person name="Garvey A.D."/>
            <person name="Gibson Q.A."/>
            <person name="Johansen J.R."/>
            <person name="Casamatta D.A."/>
        </authorList>
    </citation>
    <scope>NUCLEOTIDE SEQUENCE</scope>
    <source>
        <strain evidence="8">SJRDD-AB1</strain>
    </source>
</reference>
<evidence type="ECO:0000256" key="2">
    <source>
        <dbReference type="ARBA" id="ARBA00022505"/>
    </source>
</evidence>
<dbReference type="PANTHER" id="PTHR19372">
    <property type="entry name" value="SULFITE REDUCTASE"/>
    <property type="match status" value="1"/>
</dbReference>
<dbReference type="EMBL" id="VJXY01000028">
    <property type="protein sequence ID" value="MBD6618542.1"/>
    <property type="molecule type" value="Genomic_DNA"/>
</dbReference>
<dbReference type="Proteomes" id="UP001165986">
    <property type="component" value="Unassembled WGS sequence"/>
</dbReference>
<dbReference type="InterPro" id="IPR000572">
    <property type="entry name" value="OxRdtase_Mopterin-bd_dom"/>
</dbReference>
<keyword evidence="4" id="KW-0560">Oxidoreductase</keyword>
<dbReference type="GO" id="GO:0006790">
    <property type="term" value="P:sulfur compound metabolic process"/>
    <property type="evidence" value="ECO:0007669"/>
    <property type="project" value="TreeGrafter"/>
</dbReference>
<dbReference type="RefSeq" id="WP_191759749.1">
    <property type="nucleotide sequence ID" value="NZ_VJXY01000028.1"/>
</dbReference>
<dbReference type="GO" id="GO:0008482">
    <property type="term" value="F:sulfite oxidase activity"/>
    <property type="evidence" value="ECO:0007669"/>
    <property type="project" value="TreeGrafter"/>
</dbReference>
<dbReference type="GO" id="GO:0020037">
    <property type="term" value="F:heme binding"/>
    <property type="evidence" value="ECO:0007669"/>
    <property type="project" value="TreeGrafter"/>
</dbReference>
<evidence type="ECO:0000256" key="1">
    <source>
        <dbReference type="ARBA" id="ARBA00001924"/>
    </source>
</evidence>
<dbReference type="PROSITE" id="PS51318">
    <property type="entry name" value="TAT"/>
    <property type="match status" value="1"/>
</dbReference>
<dbReference type="SUPFAM" id="SSF81296">
    <property type="entry name" value="E set domains"/>
    <property type="match status" value="1"/>
</dbReference>
<dbReference type="GO" id="GO:0043546">
    <property type="term" value="F:molybdopterin cofactor binding"/>
    <property type="evidence" value="ECO:0007669"/>
    <property type="project" value="TreeGrafter"/>
</dbReference>
<protein>
    <submittedName>
        <fullName evidence="8">Sulfite oxidase</fullName>
    </submittedName>
</protein>
<dbReference type="PRINTS" id="PR00407">
    <property type="entry name" value="EUMOPTERIN"/>
</dbReference>